<name>A0ABR3GFB6_9PEZI</name>
<comment type="caution">
    <text evidence="1">The sequence shown here is derived from an EMBL/GenBank/DDBJ whole genome shotgun (WGS) entry which is preliminary data.</text>
</comment>
<proteinExistence type="predicted"/>
<organism evidence="1 2">
    <name type="scientific">Discina gigas</name>
    <dbReference type="NCBI Taxonomy" id="1032678"/>
    <lineage>
        <taxon>Eukaryota</taxon>
        <taxon>Fungi</taxon>
        <taxon>Dikarya</taxon>
        <taxon>Ascomycota</taxon>
        <taxon>Pezizomycotina</taxon>
        <taxon>Pezizomycetes</taxon>
        <taxon>Pezizales</taxon>
        <taxon>Discinaceae</taxon>
        <taxon>Discina</taxon>
    </lineage>
</organism>
<reference evidence="1 2" key="1">
    <citation type="submission" date="2024-02" db="EMBL/GenBank/DDBJ databases">
        <title>Discinaceae phylogenomics.</title>
        <authorList>
            <person name="Dirks A.C."/>
            <person name="James T.Y."/>
        </authorList>
    </citation>
    <scope>NUCLEOTIDE SEQUENCE [LARGE SCALE GENOMIC DNA]</scope>
    <source>
        <strain evidence="1 2">ACD0624</strain>
    </source>
</reference>
<protein>
    <submittedName>
        <fullName evidence="1">Uncharacterized protein</fullName>
    </submittedName>
</protein>
<keyword evidence="2" id="KW-1185">Reference proteome</keyword>
<evidence type="ECO:0000313" key="1">
    <source>
        <dbReference type="EMBL" id="KAL0634531.1"/>
    </source>
</evidence>
<sequence length="104" mass="11688">MALARLKIQIMPNTTILETMPVLDLRLVDMIAGIRDAVLHVLRHDQPNPPSADNVRLCLGCLDKVAGATWRLSETERVRADTKYVLAEVEKIKAETEKIKAQKK</sequence>
<gene>
    <name evidence="1" type="ORF">Q9L58_006550</name>
</gene>
<dbReference type="Proteomes" id="UP001447188">
    <property type="component" value="Unassembled WGS sequence"/>
</dbReference>
<evidence type="ECO:0000313" key="2">
    <source>
        <dbReference type="Proteomes" id="UP001447188"/>
    </source>
</evidence>
<accession>A0ABR3GFB6</accession>
<dbReference type="EMBL" id="JBBBZM010000092">
    <property type="protein sequence ID" value="KAL0634531.1"/>
    <property type="molecule type" value="Genomic_DNA"/>
</dbReference>